<organism evidence="2">
    <name type="scientific">Solanum lycopersicum</name>
    <name type="common">Tomato</name>
    <name type="synonym">Lycopersicon esculentum</name>
    <dbReference type="NCBI Taxonomy" id="4081"/>
    <lineage>
        <taxon>Eukaryota</taxon>
        <taxon>Viridiplantae</taxon>
        <taxon>Streptophyta</taxon>
        <taxon>Embryophyta</taxon>
        <taxon>Tracheophyta</taxon>
        <taxon>Spermatophyta</taxon>
        <taxon>Magnoliopsida</taxon>
        <taxon>eudicotyledons</taxon>
        <taxon>Gunneridae</taxon>
        <taxon>Pentapetalae</taxon>
        <taxon>asterids</taxon>
        <taxon>lamiids</taxon>
        <taxon>Solanales</taxon>
        <taxon>Solanaceae</taxon>
        <taxon>Solanoideae</taxon>
        <taxon>Solaneae</taxon>
        <taxon>Solanum</taxon>
        <taxon>Solanum subgen. Lycopersicon</taxon>
    </lineage>
</organism>
<evidence type="ECO:0000313" key="2">
    <source>
        <dbReference type="EnsemblPlants" id="Solyc09g014790.3.1"/>
    </source>
</evidence>
<dbReference type="EnsemblPlants" id="Solyc09g014790.3.1">
    <property type="protein sequence ID" value="Solyc09g014790.3.1"/>
    <property type="gene ID" value="Solyc09g014790.3"/>
</dbReference>
<dbReference type="AlphaFoldDB" id="A0A3Q7I120"/>
<reference evidence="2" key="1">
    <citation type="journal article" date="2012" name="Nature">
        <title>The tomato genome sequence provides insights into fleshy fruit evolution.</title>
        <authorList>
            <consortium name="Tomato Genome Consortium"/>
        </authorList>
    </citation>
    <scope>NUCLEOTIDE SEQUENCE [LARGE SCALE GENOMIC DNA]</scope>
    <source>
        <strain evidence="2">cv. Heinz 1706</strain>
    </source>
</reference>
<dbReference type="Proteomes" id="UP000004994">
    <property type="component" value="Chromosome 9"/>
</dbReference>
<evidence type="ECO:0000313" key="3">
    <source>
        <dbReference type="Proteomes" id="UP000004994"/>
    </source>
</evidence>
<reference evidence="2" key="2">
    <citation type="submission" date="2019-01" db="UniProtKB">
        <authorList>
            <consortium name="EnsemblPlants"/>
        </authorList>
    </citation>
    <scope>IDENTIFICATION</scope>
    <source>
        <strain evidence="2">cv. Heinz 1706</strain>
    </source>
</reference>
<evidence type="ECO:0000256" key="1">
    <source>
        <dbReference type="SAM" id="MobiDB-lite"/>
    </source>
</evidence>
<feature type="compositionally biased region" description="Polar residues" evidence="1">
    <location>
        <begin position="18"/>
        <end position="30"/>
    </location>
</feature>
<accession>A0A3Q7I120</accession>
<feature type="region of interest" description="Disordered" evidence="1">
    <location>
        <begin position="1"/>
        <end position="37"/>
    </location>
</feature>
<dbReference type="InParanoid" id="A0A3Q7I120"/>
<proteinExistence type="predicted"/>
<sequence>MVGKRCRQSCEKEVAAQEPQSSATRFNTYGDNGEELW</sequence>
<protein>
    <submittedName>
        <fullName evidence="2">Uncharacterized protein</fullName>
    </submittedName>
</protein>
<dbReference type="Gramene" id="Solyc09g014790.3.1">
    <property type="protein sequence ID" value="Solyc09g014790.3.1"/>
    <property type="gene ID" value="Solyc09g014790.3"/>
</dbReference>
<name>A0A3Q7I120_SOLLC</name>
<keyword evidence="3" id="KW-1185">Reference proteome</keyword>